<dbReference type="RefSeq" id="WP_161056842.1">
    <property type="nucleotide sequence ID" value="NZ_WWCT01000020.1"/>
</dbReference>
<organism evidence="3 4">
    <name type="scientific">Duganella levis</name>
    <dbReference type="NCBI Taxonomy" id="2692169"/>
    <lineage>
        <taxon>Bacteria</taxon>
        <taxon>Pseudomonadati</taxon>
        <taxon>Pseudomonadota</taxon>
        <taxon>Betaproteobacteria</taxon>
        <taxon>Burkholderiales</taxon>
        <taxon>Oxalobacteraceae</taxon>
        <taxon>Telluria group</taxon>
        <taxon>Duganella</taxon>
    </lineage>
</organism>
<feature type="domain" description="Ice-binding protein C-terminal" evidence="2">
    <location>
        <begin position="138"/>
        <end position="161"/>
    </location>
</feature>
<evidence type="ECO:0000313" key="3">
    <source>
        <dbReference type="EMBL" id="MYN29062.1"/>
    </source>
</evidence>
<gene>
    <name evidence="3" type="ORF">GTP69_21900</name>
</gene>
<dbReference type="Pfam" id="PF07589">
    <property type="entry name" value="PEP-CTERM"/>
    <property type="match status" value="1"/>
</dbReference>
<feature type="signal peptide" evidence="1">
    <location>
        <begin position="1"/>
        <end position="23"/>
    </location>
</feature>
<feature type="chain" id="PRO_5046403083" evidence="1">
    <location>
        <begin position="24"/>
        <end position="168"/>
    </location>
</feature>
<dbReference type="EMBL" id="WWCT01000020">
    <property type="protein sequence ID" value="MYN29062.1"/>
    <property type="molecule type" value="Genomic_DNA"/>
</dbReference>
<reference evidence="3 4" key="1">
    <citation type="submission" date="2019-12" db="EMBL/GenBank/DDBJ databases">
        <title>Novel species isolated from a subtropical stream in China.</title>
        <authorList>
            <person name="Lu H."/>
        </authorList>
    </citation>
    <scope>NUCLEOTIDE SEQUENCE [LARGE SCALE GENOMIC DNA]</scope>
    <source>
        <strain evidence="3 4">CY42W</strain>
    </source>
</reference>
<name>A0ABW9W4V6_9BURK</name>
<dbReference type="NCBIfam" id="TIGR02595">
    <property type="entry name" value="PEP_CTERM"/>
    <property type="match status" value="1"/>
</dbReference>
<protein>
    <submittedName>
        <fullName evidence="3">PEP-CTERM sorting domain-containing protein</fullName>
    </submittedName>
</protein>
<comment type="caution">
    <text evidence="3">The sequence shown here is derived from an EMBL/GenBank/DDBJ whole genome shotgun (WGS) entry which is preliminary data.</text>
</comment>
<proteinExistence type="predicted"/>
<accession>A0ABW9W4V6</accession>
<evidence type="ECO:0000256" key="1">
    <source>
        <dbReference type="SAM" id="SignalP"/>
    </source>
</evidence>
<evidence type="ECO:0000259" key="2">
    <source>
        <dbReference type="Pfam" id="PF07589"/>
    </source>
</evidence>
<dbReference type="Proteomes" id="UP000642144">
    <property type="component" value="Unassembled WGS sequence"/>
</dbReference>
<keyword evidence="4" id="KW-1185">Reference proteome</keyword>
<evidence type="ECO:0000313" key="4">
    <source>
        <dbReference type="Proteomes" id="UP000642144"/>
    </source>
</evidence>
<sequence>MKKMLQAVAVSATMMLTVAGASAATTVTLTGAGSSYTGGFNVTHSSAGSFTDEFIISPEFPSTTVSAVLSTIGFEPSQYITFSSVKLNGIALTLSNLNPGVLAYTPSEFALSGPITLTVVGSSGGNASYSGTINLTVVPEPEGYALMLAGLGVVGYISRRKRHAKLAA</sequence>
<keyword evidence="1" id="KW-0732">Signal</keyword>
<dbReference type="InterPro" id="IPR013424">
    <property type="entry name" value="Ice-binding_C"/>
</dbReference>
<dbReference type="NCBIfam" id="NF038126">
    <property type="entry name" value="PEP_CTERM_FxDxF"/>
    <property type="match status" value="1"/>
</dbReference>